<gene>
    <name evidence="2" type="ORF">LR48_Vigan641s008500</name>
</gene>
<dbReference type="Gramene" id="KOM29297">
    <property type="protein sequence ID" value="KOM29297"/>
    <property type="gene ID" value="LR48_Vigan641s008500"/>
</dbReference>
<evidence type="ECO:0000313" key="2">
    <source>
        <dbReference type="EMBL" id="KOM29297.1"/>
    </source>
</evidence>
<feature type="compositionally biased region" description="Basic residues" evidence="1">
    <location>
        <begin position="28"/>
        <end position="37"/>
    </location>
</feature>
<feature type="compositionally biased region" description="Basic and acidic residues" evidence="1">
    <location>
        <begin position="9"/>
        <end position="22"/>
    </location>
</feature>
<evidence type="ECO:0000256" key="1">
    <source>
        <dbReference type="SAM" id="MobiDB-lite"/>
    </source>
</evidence>
<organism evidence="2 3">
    <name type="scientific">Phaseolus angularis</name>
    <name type="common">Azuki bean</name>
    <name type="synonym">Vigna angularis</name>
    <dbReference type="NCBI Taxonomy" id="3914"/>
    <lineage>
        <taxon>Eukaryota</taxon>
        <taxon>Viridiplantae</taxon>
        <taxon>Streptophyta</taxon>
        <taxon>Embryophyta</taxon>
        <taxon>Tracheophyta</taxon>
        <taxon>Spermatophyta</taxon>
        <taxon>Magnoliopsida</taxon>
        <taxon>eudicotyledons</taxon>
        <taxon>Gunneridae</taxon>
        <taxon>Pentapetalae</taxon>
        <taxon>rosids</taxon>
        <taxon>fabids</taxon>
        <taxon>Fabales</taxon>
        <taxon>Fabaceae</taxon>
        <taxon>Papilionoideae</taxon>
        <taxon>50 kb inversion clade</taxon>
        <taxon>NPAAA clade</taxon>
        <taxon>indigoferoid/millettioid clade</taxon>
        <taxon>Phaseoleae</taxon>
        <taxon>Vigna</taxon>
    </lineage>
</organism>
<proteinExistence type="predicted"/>
<dbReference type="EMBL" id="KQ258471">
    <property type="protein sequence ID" value="KOM29297.1"/>
    <property type="molecule type" value="Genomic_DNA"/>
</dbReference>
<sequence>MLWTLLDVPPHHSGDAPSHHGDNGSFQTKKKTGKKKEWKCGRWGGETKMEKGEESYVDGCWESKIRFPQTRKSGPKKRKRNRKTKRLEEQSVEVFDDSAALQPKQIIRCEIL</sequence>
<protein>
    <submittedName>
        <fullName evidence="2">Uncharacterized protein</fullName>
    </submittedName>
</protein>
<feature type="compositionally biased region" description="Basic residues" evidence="1">
    <location>
        <begin position="73"/>
        <end position="85"/>
    </location>
</feature>
<accession>A0A0L9TFR0</accession>
<feature type="region of interest" description="Disordered" evidence="1">
    <location>
        <begin position="1"/>
        <end position="37"/>
    </location>
</feature>
<name>A0A0L9TFR0_PHAAN</name>
<dbReference type="AlphaFoldDB" id="A0A0L9TFR0"/>
<evidence type="ECO:0000313" key="3">
    <source>
        <dbReference type="Proteomes" id="UP000053144"/>
    </source>
</evidence>
<reference evidence="3" key="1">
    <citation type="journal article" date="2015" name="Proc. Natl. Acad. Sci. U.S.A.">
        <title>Genome sequencing of adzuki bean (Vigna angularis) provides insight into high starch and low fat accumulation and domestication.</title>
        <authorList>
            <person name="Yang K."/>
            <person name="Tian Z."/>
            <person name="Chen C."/>
            <person name="Luo L."/>
            <person name="Zhao B."/>
            <person name="Wang Z."/>
            <person name="Yu L."/>
            <person name="Li Y."/>
            <person name="Sun Y."/>
            <person name="Li W."/>
            <person name="Chen Y."/>
            <person name="Li Y."/>
            <person name="Zhang Y."/>
            <person name="Ai D."/>
            <person name="Zhao J."/>
            <person name="Shang C."/>
            <person name="Ma Y."/>
            <person name="Wu B."/>
            <person name="Wang M."/>
            <person name="Gao L."/>
            <person name="Sun D."/>
            <person name="Zhang P."/>
            <person name="Guo F."/>
            <person name="Wang W."/>
            <person name="Li Y."/>
            <person name="Wang J."/>
            <person name="Varshney R.K."/>
            <person name="Wang J."/>
            <person name="Ling H.Q."/>
            <person name="Wan P."/>
        </authorList>
    </citation>
    <scope>NUCLEOTIDE SEQUENCE</scope>
    <source>
        <strain evidence="3">cv. Jingnong 6</strain>
    </source>
</reference>
<dbReference type="Proteomes" id="UP000053144">
    <property type="component" value="Unassembled WGS sequence"/>
</dbReference>
<feature type="region of interest" description="Disordered" evidence="1">
    <location>
        <begin position="67"/>
        <end position="88"/>
    </location>
</feature>